<dbReference type="GO" id="GO:0009245">
    <property type="term" value="P:lipid A biosynthetic process"/>
    <property type="evidence" value="ECO:0007669"/>
    <property type="project" value="TreeGrafter"/>
</dbReference>
<dbReference type="Pfam" id="PF00534">
    <property type="entry name" value="Glycos_transf_1"/>
    <property type="match status" value="1"/>
</dbReference>
<keyword evidence="2" id="KW-0472">Membrane</keyword>
<dbReference type="GO" id="GO:0030313">
    <property type="term" value="C:cell envelope"/>
    <property type="evidence" value="ECO:0007669"/>
    <property type="project" value="UniProtKB-SubCell"/>
</dbReference>
<feature type="non-terminal residue" evidence="6">
    <location>
        <position position="1"/>
    </location>
</feature>
<dbReference type="InterPro" id="IPR038107">
    <property type="entry name" value="Glycos_transf_N_sf"/>
</dbReference>
<keyword evidence="3" id="KW-0808">Transferase</keyword>
<feature type="domain" description="Glycosyl transferase family 1" evidence="4">
    <location>
        <begin position="209"/>
        <end position="363"/>
    </location>
</feature>
<dbReference type="Pfam" id="PF04413">
    <property type="entry name" value="Glycos_transf_N"/>
    <property type="match status" value="1"/>
</dbReference>
<dbReference type="InterPro" id="IPR007507">
    <property type="entry name" value="Glycos_transf_N"/>
</dbReference>
<dbReference type="InterPro" id="IPR001296">
    <property type="entry name" value="Glyco_trans_1"/>
</dbReference>
<gene>
    <name evidence="6" type="ORF">METZ01_LOCUS217615</name>
</gene>
<name>A0A382FS08_9ZZZZ</name>
<dbReference type="PANTHER" id="PTHR42755:SF1">
    <property type="entry name" value="3-DEOXY-D-MANNO-OCTULOSONIC ACID TRANSFERASE, MITOCHONDRIAL-RELATED"/>
    <property type="match status" value="1"/>
</dbReference>
<evidence type="ECO:0000256" key="2">
    <source>
        <dbReference type="ARBA" id="ARBA00022519"/>
    </source>
</evidence>
<keyword evidence="2" id="KW-0997">Cell inner membrane</keyword>
<evidence type="ECO:0000259" key="5">
    <source>
        <dbReference type="Pfam" id="PF04413"/>
    </source>
</evidence>
<dbReference type="Gene3D" id="3.40.50.11720">
    <property type="entry name" value="3-Deoxy-D-manno-octulosonic-acid transferase, N-terminal domain"/>
    <property type="match status" value="1"/>
</dbReference>
<dbReference type="GO" id="GO:0005886">
    <property type="term" value="C:plasma membrane"/>
    <property type="evidence" value="ECO:0007669"/>
    <property type="project" value="TreeGrafter"/>
</dbReference>
<dbReference type="FunFam" id="3.40.50.11720:FF:000001">
    <property type="entry name" value="3-deoxy-D-manno-octulosonic acid transferase"/>
    <property type="match status" value="1"/>
</dbReference>
<dbReference type="AlphaFoldDB" id="A0A382FS08"/>
<sequence>RFGQINCDEYGYDIWLHAVSMGETNAATPLVHELLRRHPDLRILITTMTPTGSDRVFSTFGDSVGHSYAPYDYSFAVQRFLNRVQPGVLVLIETEIWPNTIHLCSVRNVPVVMLNVRLSEKSRRNYQRIAWLLRPTLHRIERFGVQSEKHRQRLIDLGVQPSNVYRTGSMKFETKLAAGVREVAEAVRQDWGRDRLVIVAGSTHEGEEEILLRIFQQLKSTHSELLLVIAPRHPERFDAVFRLAARSDLVTSRRTEQQGTLPNTVDILVADTLGELPVLYSAADIAFVGGSLIRGMGGHNILEPCAVGVPAVFGSVMPNFEEISHIATTSKAGIQARDPQDLEVQLSMLLSNPNLRASMGERGIGMVAENSGATEQSLQILLPLIDHRIRY</sequence>
<evidence type="ECO:0000259" key="4">
    <source>
        <dbReference type="Pfam" id="PF00534"/>
    </source>
</evidence>
<dbReference type="GO" id="GO:0016757">
    <property type="term" value="F:glycosyltransferase activity"/>
    <property type="evidence" value="ECO:0007669"/>
    <property type="project" value="InterPro"/>
</dbReference>
<evidence type="ECO:0000256" key="3">
    <source>
        <dbReference type="ARBA" id="ARBA00022679"/>
    </source>
</evidence>
<dbReference type="PANTHER" id="PTHR42755">
    <property type="entry name" value="3-DEOXY-MANNO-OCTULOSONATE CYTIDYLYLTRANSFERASE"/>
    <property type="match status" value="1"/>
</dbReference>
<protein>
    <submittedName>
        <fullName evidence="6">Uncharacterized protein</fullName>
    </submittedName>
</protein>
<proteinExistence type="predicted"/>
<comment type="subcellular location">
    <subcellularLocation>
        <location evidence="1">Cell envelope</location>
    </subcellularLocation>
</comment>
<dbReference type="InterPro" id="IPR039901">
    <property type="entry name" value="Kdotransferase"/>
</dbReference>
<evidence type="ECO:0000256" key="1">
    <source>
        <dbReference type="ARBA" id="ARBA00004196"/>
    </source>
</evidence>
<accession>A0A382FS08</accession>
<dbReference type="EMBL" id="UINC01051059">
    <property type="protein sequence ID" value="SVB64761.1"/>
    <property type="molecule type" value="Genomic_DNA"/>
</dbReference>
<evidence type="ECO:0000313" key="6">
    <source>
        <dbReference type="EMBL" id="SVB64761.1"/>
    </source>
</evidence>
<organism evidence="6">
    <name type="scientific">marine metagenome</name>
    <dbReference type="NCBI Taxonomy" id="408172"/>
    <lineage>
        <taxon>unclassified sequences</taxon>
        <taxon>metagenomes</taxon>
        <taxon>ecological metagenomes</taxon>
    </lineage>
</organism>
<dbReference type="SUPFAM" id="SSF53756">
    <property type="entry name" value="UDP-Glycosyltransferase/glycogen phosphorylase"/>
    <property type="match status" value="1"/>
</dbReference>
<dbReference type="Gene3D" id="3.40.50.2000">
    <property type="entry name" value="Glycogen Phosphorylase B"/>
    <property type="match status" value="1"/>
</dbReference>
<feature type="domain" description="3-deoxy-D-manno-octulosonic-acid transferase N-terminal" evidence="5">
    <location>
        <begin position="12"/>
        <end position="173"/>
    </location>
</feature>
<keyword evidence="2" id="KW-1003">Cell membrane</keyword>
<reference evidence="6" key="1">
    <citation type="submission" date="2018-05" db="EMBL/GenBank/DDBJ databases">
        <authorList>
            <person name="Lanie J.A."/>
            <person name="Ng W.-L."/>
            <person name="Kazmierczak K.M."/>
            <person name="Andrzejewski T.M."/>
            <person name="Davidsen T.M."/>
            <person name="Wayne K.J."/>
            <person name="Tettelin H."/>
            <person name="Glass J.I."/>
            <person name="Rusch D."/>
            <person name="Podicherti R."/>
            <person name="Tsui H.-C.T."/>
            <person name="Winkler M.E."/>
        </authorList>
    </citation>
    <scope>NUCLEOTIDE SEQUENCE</scope>
</reference>